<name>A0AAW3V854_9BURK</name>
<proteinExistence type="predicted"/>
<evidence type="ECO:0008006" key="4">
    <source>
        <dbReference type="Google" id="ProtNLM"/>
    </source>
</evidence>
<feature type="compositionally biased region" description="Low complexity" evidence="1">
    <location>
        <begin position="136"/>
        <end position="148"/>
    </location>
</feature>
<comment type="caution">
    <text evidence="2">The sequence shown here is derived from an EMBL/GenBank/DDBJ whole genome shotgun (WGS) entry which is preliminary data.</text>
</comment>
<feature type="compositionally biased region" description="Basic and acidic residues" evidence="1">
    <location>
        <begin position="39"/>
        <end position="55"/>
    </location>
</feature>
<evidence type="ECO:0000313" key="2">
    <source>
        <dbReference type="EMBL" id="MBB6205905.1"/>
    </source>
</evidence>
<feature type="compositionally biased region" description="Basic residues" evidence="1">
    <location>
        <begin position="86"/>
        <end position="96"/>
    </location>
</feature>
<protein>
    <recommendedName>
        <fullName evidence="4">Secreted protein</fullName>
    </recommendedName>
</protein>
<feature type="compositionally biased region" description="Polar residues" evidence="1">
    <location>
        <begin position="153"/>
        <end position="162"/>
    </location>
</feature>
<feature type="region of interest" description="Disordered" evidence="1">
    <location>
        <begin position="15"/>
        <end position="162"/>
    </location>
</feature>
<dbReference type="EMBL" id="JACIIK010000015">
    <property type="protein sequence ID" value="MBB6205905.1"/>
    <property type="molecule type" value="Genomic_DNA"/>
</dbReference>
<accession>A0AAW3V854</accession>
<reference evidence="2 3" key="1">
    <citation type="submission" date="2020-08" db="EMBL/GenBank/DDBJ databases">
        <title>Genomic Encyclopedia of Type Strains, Phase IV (KMG-V): Genome sequencing to study the core and pangenomes of soil and plant-associated prokaryotes.</title>
        <authorList>
            <person name="Whitman W."/>
        </authorList>
    </citation>
    <scope>NUCLEOTIDE SEQUENCE [LARGE SCALE GENOMIC DNA]</scope>
    <source>
        <strain evidence="2 3">SEMIA 4013</strain>
    </source>
</reference>
<evidence type="ECO:0000313" key="3">
    <source>
        <dbReference type="Proteomes" id="UP000518681"/>
    </source>
</evidence>
<dbReference type="AlphaFoldDB" id="A0AAW3V854"/>
<dbReference type="RefSeq" id="WP_260332531.1">
    <property type="nucleotide sequence ID" value="NZ_JACIII010000016.1"/>
</dbReference>
<organism evidence="2 3">
    <name type="scientific">Paraburkholderia fungorum</name>
    <dbReference type="NCBI Taxonomy" id="134537"/>
    <lineage>
        <taxon>Bacteria</taxon>
        <taxon>Pseudomonadati</taxon>
        <taxon>Pseudomonadota</taxon>
        <taxon>Betaproteobacteria</taxon>
        <taxon>Burkholderiales</taxon>
        <taxon>Burkholderiaceae</taxon>
        <taxon>Paraburkholderia</taxon>
    </lineage>
</organism>
<dbReference type="Proteomes" id="UP000518681">
    <property type="component" value="Unassembled WGS sequence"/>
</dbReference>
<evidence type="ECO:0000256" key="1">
    <source>
        <dbReference type="SAM" id="MobiDB-lite"/>
    </source>
</evidence>
<sequence length="162" mass="17937">MKPLSLLTFFAAAKKVSAAPHRGNANRPLTQQGKAKRPTQTDHEQSKERPKDQKGNAKPNHKPSKAPPKFQINKKKRREDPSQPGRQKKPRQKHQIQRTLRNCSLAEGQTPIGEPIMAKGQMRSNREVKKPKQAKKPTPATTPSGAPPIRVAPSSSAAQKKN</sequence>
<gene>
    <name evidence="2" type="ORF">GGD69_006802</name>
</gene>